<proteinExistence type="predicted"/>
<name>A0A840IK29_9PSEU</name>
<dbReference type="InterPro" id="IPR036291">
    <property type="entry name" value="NAD(P)-bd_dom_sf"/>
</dbReference>
<dbReference type="Gene3D" id="3.40.50.720">
    <property type="entry name" value="NAD(P)-binding Rossmann-like Domain"/>
    <property type="match status" value="1"/>
</dbReference>
<protein>
    <submittedName>
        <fullName evidence="2">NAD(P)-dependent dehydrogenase (Short-subunit alcohol dehydrogenase family)</fullName>
    </submittedName>
</protein>
<dbReference type="PANTHER" id="PTHR43157:SF31">
    <property type="entry name" value="PHOSPHATIDYLINOSITOL-GLYCAN BIOSYNTHESIS CLASS F PROTEIN"/>
    <property type="match status" value="1"/>
</dbReference>
<comment type="caution">
    <text evidence="2">The sequence shown here is derived from an EMBL/GenBank/DDBJ whole genome shotgun (WGS) entry which is preliminary data.</text>
</comment>
<gene>
    <name evidence="2" type="ORF">BJY18_000156</name>
</gene>
<evidence type="ECO:0000256" key="1">
    <source>
        <dbReference type="ARBA" id="ARBA00023002"/>
    </source>
</evidence>
<keyword evidence="3" id="KW-1185">Reference proteome</keyword>
<reference evidence="2 3" key="1">
    <citation type="submission" date="2020-08" db="EMBL/GenBank/DDBJ databases">
        <title>Sequencing the genomes of 1000 actinobacteria strains.</title>
        <authorList>
            <person name="Klenk H.-P."/>
        </authorList>
    </citation>
    <scope>NUCLEOTIDE SEQUENCE [LARGE SCALE GENOMIC DNA]</scope>
    <source>
        <strain evidence="2 3">DSM 45859</strain>
    </source>
</reference>
<dbReference type="EMBL" id="JACHMG010000001">
    <property type="protein sequence ID" value="MBB4682671.1"/>
    <property type="molecule type" value="Genomic_DNA"/>
</dbReference>
<dbReference type="Proteomes" id="UP000581769">
    <property type="component" value="Unassembled WGS sequence"/>
</dbReference>
<organism evidence="2 3">
    <name type="scientific">Amycolatopsis jiangsuensis</name>
    <dbReference type="NCBI Taxonomy" id="1181879"/>
    <lineage>
        <taxon>Bacteria</taxon>
        <taxon>Bacillati</taxon>
        <taxon>Actinomycetota</taxon>
        <taxon>Actinomycetes</taxon>
        <taxon>Pseudonocardiales</taxon>
        <taxon>Pseudonocardiaceae</taxon>
        <taxon>Amycolatopsis</taxon>
    </lineage>
</organism>
<evidence type="ECO:0000313" key="2">
    <source>
        <dbReference type="EMBL" id="MBB4682671.1"/>
    </source>
</evidence>
<keyword evidence="1" id="KW-0560">Oxidoreductase</keyword>
<dbReference type="SUPFAM" id="SSF51735">
    <property type="entry name" value="NAD(P)-binding Rossmann-fold domains"/>
    <property type="match status" value="1"/>
</dbReference>
<accession>A0A840IK29</accession>
<dbReference type="Pfam" id="PF00106">
    <property type="entry name" value="adh_short"/>
    <property type="match status" value="1"/>
</dbReference>
<dbReference type="GO" id="GO:0016491">
    <property type="term" value="F:oxidoreductase activity"/>
    <property type="evidence" value="ECO:0007669"/>
    <property type="project" value="UniProtKB-KW"/>
</dbReference>
<dbReference type="PRINTS" id="PR00081">
    <property type="entry name" value="GDHRDH"/>
</dbReference>
<evidence type="ECO:0000313" key="3">
    <source>
        <dbReference type="Proteomes" id="UP000581769"/>
    </source>
</evidence>
<dbReference type="InterPro" id="IPR002347">
    <property type="entry name" value="SDR_fam"/>
</dbReference>
<dbReference type="AlphaFoldDB" id="A0A840IK29"/>
<sequence>MKYREKVQREIPATAQMLARPAAPSVSAIDHGGVVLHAESETEYHKWSTVPPTRDEVGVTAEKVMIITGSSDGIGAAAARRLQANGHRVVVVGRSEDKTRAMGHELGADYYVADFSRLEEVRSLAATLSAAYPRIDVLANNAGGVFGDPAKTVDGFEKTFQINHLAPFLLTRLLLDRLVSSRATVLQTSSVGARMAGKLDLDDLDHDRRFSPVRAYSAAKLENILFTKELHRRFHGEGVSAVAFHPGSIASGFGTRSDSRLMRFITTNPISRAVVLATPDTGGSRLAWFAESRPGVDWEPGNYYEKRTIKRTNSQAYDADLARRLWDRSEQLVR</sequence>
<dbReference type="PANTHER" id="PTHR43157">
    <property type="entry name" value="PHOSPHATIDYLINOSITOL-GLYCAN BIOSYNTHESIS CLASS F PROTEIN-RELATED"/>
    <property type="match status" value="1"/>
</dbReference>
<dbReference type="RefSeq" id="WP_312873688.1">
    <property type="nucleotide sequence ID" value="NZ_JACHMG010000001.1"/>
</dbReference>